<keyword evidence="6" id="KW-0479">Metal-binding</keyword>
<dbReference type="GO" id="GO:0030388">
    <property type="term" value="P:fructose 1,6-bisphosphate metabolic process"/>
    <property type="evidence" value="ECO:0007669"/>
    <property type="project" value="TreeGrafter"/>
</dbReference>
<evidence type="ECO:0000256" key="5">
    <source>
        <dbReference type="ARBA" id="ARBA00013093"/>
    </source>
</evidence>
<keyword evidence="9 12" id="KW-0119">Carbohydrate metabolism</keyword>
<dbReference type="InParanoid" id="A0A0D2WNK8"/>
<comment type="catalytic activity">
    <reaction evidence="1">
        <text>beta-D-fructose 1,6-bisphosphate + H2O = beta-D-fructose 6-phosphate + phosphate</text>
        <dbReference type="Rhea" id="RHEA:11064"/>
        <dbReference type="ChEBI" id="CHEBI:15377"/>
        <dbReference type="ChEBI" id="CHEBI:32966"/>
        <dbReference type="ChEBI" id="CHEBI:43474"/>
        <dbReference type="ChEBI" id="CHEBI:57634"/>
        <dbReference type="EC" id="3.1.3.11"/>
    </reaction>
</comment>
<dbReference type="InterPro" id="IPR000146">
    <property type="entry name" value="FBPase_class-1"/>
</dbReference>
<dbReference type="InterPro" id="IPR033391">
    <property type="entry name" value="FBPase_N"/>
</dbReference>
<evidence type="ECO:0000256" key="6">
    <source>
        <dbReference type="ARBA" id="ARBA00022723"/>
    </source>
</evidence>
<reference evidence="16" key="1">
    <citation type="submission" date="2011-02" db="EMBL/GenBank/DDBJ databases">
        <title>The Genome Sequence of Capsaspora owczarzaki ATCC 30864.</title>
        <authorList>
            <person name="Russ C."/>
            <person name="Cuomo C."/>
            <person name="Burger G."/>
            <person name="Gray M.W."/>
            <person name="Holland P.W.H."/>
            <person name="King N."/>
            <person name="Lang F.B.F."/>
            <person name="Roger A.J."/>
            <person name="Ruiz-Trillo I."/>
            <person name="Young S.K."/>
            <person name="Zeng Q."/>
            <person name="Gargeya S."/>
            <person name="Alvarado L."/>
            <person name="Berlin A."/>
            <person name="Chapman S.B."/>
            <person name="Chen Z."/>
            <person name="Freedman E."/>
            <person name="Gellesch M."/>
            <person name="Goldberg J."/>
            <person name="Griggs A."/>
            <person name="Gujja S."/>
            <person name="Heilman E."/>
            <person name="Heiman D."/>
            <person name="Howarth C."/>
            <person name="Mehta T."/>
            <person name="Neiman D."/>
            <person name="Pearson M."/>
            <person name="Roberts A."/>
            <person name="Saif S."/>
            <person name="Shea T."/>
            <person name="Shenoy N."/>
            <person name="Sisk P."/>
            <person name="Stolte C."/>
            <person name="Sykes S."/>
            <person name="White J."/>
            <person name="Yandava C."/>
            <person name="Haas B."/>
            <person name="Nusbaum C."/>
            <person name="Birren B."/>
        </authorList>
    </citation>
    <scope>NUCLEOTIDE SEQUENCE</scope>
    <source>
        <strain evidence="16">ATCC 30864</strain>
    </source>
</reference>
<evidence type="ECO:0000313" key="15">
    <source>
        <dbReference type="EMBL" id="KJE92735.1"/>
    </source>
</evidence>
<dbReference type="eggNOG" id="KOG1458">
    <property type="taxonomic scope" value="Eukaryota"/>
</dbReference>
<gene>
    <name evidence="15" type="ORF">CAOG_003645</name>
</gene>
<dbReference type="HAMAP" id="MF_01855">
    <property type="entry name" value="FBPase_class1"/>
    <property type="match status" value="1"/>
</dbReference>
<dbReference type="AlphaFoldDB" id="A0A0D2WNK8"/>
<protein>
    <recommendedName>
        <fullName evidence="5">fructose-bisphosphatase</fullName>
        <ecNumber evidence="5">3.1.3.11</ecNumber>
    </recommendedName>
    <alternativeName>
        <fullName evidence="11">D-fructose-1,6-bisphosphate 1-phosphohydrolase</fullName>
    </alternativeName>
</protein>
<dbReference type="InterPro" id="IPR044015">
    <property type="entry name" value="FBPase_C_dom"/>
</dbReference>
<dbReference type="GO" id="GO:0006094">
    <property type="term" value="P:gluconeogenesis"/>
    <property type="evidence" value="ECO:0007669"/>
    <property type="project" value="TreeGrafter"/>
</dbReference>
<dbReference type="GO" id="GO:0042132">
    <property type="term" value="F:fructose 1,6-bisphosphate 1-phosphatase activity"/>
    <property type="evidence" value="ECO:0007669"/>
    <property type="project" value="UniProtKB-EC"/>
</dbReference>
<dbReference type="GO" id="GO:0006002">
    <property type="term" value="P:fructose 6-phosphate metabolic process"/>
    <property type="evidence" value="ECO:0007669"/>
    <property type="project" value="TreeGrafter"/>
</dbReference>
<evidence type="ECO:0000259" key="13">
    <source>
        <dbReference type="Pfam" id="PF00316"/>
    </source>
</evidence>
<dbReference type="NCBIfam" id="NF006778">
    <property type="entry name" value="PRK09293.1-1"/>
    <property type="match status" value="1"/>
</dbReference>
<dbReference type="OrthoDB" id="10256725at2759"/>
<dbReference type="CDD" id="cd00354">
    <property type="entry name" value="FBPase"/>
    <property type="match status" value="1"/>
</dbReference>
<accession>A0A0D2WNK8</accession>
<sequence>MSQFNVDTNLITLTRHMIHEQKQHPNAKGDFTLVLASIQLGCKFVTSLVRRAGIAKLNGTAGTADTNASGETQKKLDVLADEIFINALASSGKVAVMVSEEQEKAIVYEDGRGPYIVVFDPLDGSSNIDAGVSIGTIFGVYQLHDGEKPSEEAALRPGRELVCGGYCMYGSSTNLVLSFGNGVHGYTLDPTLGEFVLTHENIRIPSRGKIYSINEGNSIYWEKQTSQWVNGVKNPEKGKSPYSLRYIGSMVADIHRTLLYGGVFLYPGDSKSPKGKLRVLYEVFPMSFLIEAAGGRASNGKHSALDIVPKSIHERSPVFLGSKEDIEDIEKLA</sequence>
<evidence type="ECO:0000256" key="1">
    <source>
        <dbReference type="ARBA" id="ARBA00001273"/>
    </source>
</evidence>
<evidence type="ECO:0000256" key="8">
    <source>
        <dbReference type="ARBA" id="ARBA00022842"/>
    </source>
</evidence>
<organism evidence="15 16">
    <name type="scientific">Capsaspora owczarzaki (strain ATCC 30864)</name>
    <dbReference type="NCBI Taxonomy" id="595528"/>
    <lineage>
        <taxon>Eukaryota</taxon>
        <taxon>Filasterea</taxon>
        <taxon>Capsaspora</taxon>
    </lineage>
</organism>
<dbReference type="OMA" id="NSRFWEP"/>
<comment type="similarity">
    <text evidence="3 12">Belongs to the FBPase class 1 family.</text>
</comment>
<dbReference type="PhylomeDB" id="A0A0D2WNK8"/>
<dbReference type="EMBL" id="KE346364">
    <property type="protein sequence ID" value="KJE92735.1"/>
    <property type="molecule type" value="Genomic_DNA"/>
</dbReference>
<dbReference type="InterPro" id="IPR020548">
    <property type="entry name" value="Fructose_bisphosphatase_AS"/>
</dbReference>
<dbReference type="RefSeq" id="XP_004363373.1">
    <property type="nucleotide sequence ID" value="XM_004363316.2"/>
</dbReference>
<dbReference type="PANTHER" id="PTHR11556:SF1">
    <property type="entry name" value="FRUCTOSE-BISPHOSPHATASE"/>
    <property type="match status" value="1"/>
</dbReference>
<dbReference type="Proteomes" id="UP000008743">
    <property type="component" value="Unassembled WGS sequence"/>
</dbReference>
<evidence type="ECO:0000313" key="16">
    <source>
        <dbReference type="Proteomes" id="UP000008743"/>
    </source>
</evidence>
<keyword evidence="7 12" id="KW-0378">Hydrolase</keyword>
<keyword evidence="16" id="KW-1185">Reference proteome</keyword>
<evidence type="ECO:0000256" key="7">
    <source>
        <dbReference type="ARBA" id="ARBA00022801"/>
    </source>
</evidence>
<dbReference type="PROSITE" id="PS00124">
    <property type="entry name" value="FBPASE"/>
    <property type="match status" value="1"/>
</dbReference>
<dbReference type="FunCoup" id="A0A0D2WNK8">
    <property type="interactions" value="299"/>
</dbReference>
<evidence type="ECO:0000256" key="12">
    <source>
        <dbReference type="RuleBase" id="RU000508"/>
    </source>
</evidence>
<comment type="cofactor">
    <cofactor evidence="2">
        <name>Mg(2+)</name>
        <dbReference type="ChEBI" id="CHEBI:18420"/>
    </cofactor>
</comment>
<feature type="domain" description="Fructose-1-6-bisphosphatase class 1 C-terminal" evidence="14">
    <location>
        <begin position="204"/>
        <end position="332"/>
    </location>
</feature>
<dbReference type="Pfam" id="PF00316">
    <property type="entry name" value="FBPase"/>
    <property type="match status" value="1"/>
</dbReference>
<dbReference type="Gene3D" id="3.40.190.80">
    <property type="match status" value="1"/>
</dbReference>
<evidence type="ECO:0000256" key="4">
    <source>
        <dbReference type="ARBA" id="ARBA00011881"/>
    </source>
</evidence>
<keyword evidence="8" id="KW-0460">Magnesium</keyword>
<dbReference type="GO" id="GO:0005829">
    <property type="term" value="C:cytosol"/>
    <property type="evidence" value="ECO:0007669"/>
    <property type="project" value="TreeGrafter"/>
</dbReference>
<dbReference type="Pfam" id="PF18913">
    <property type="entry name" value="FBPase_C"/>
    <property type="match status" value="1"/>
</dbReference>
<evidence type="ECO:0000256" key="9">
    <source>
        <dbReference type="ARBA" id="ARBA00023277"/>
    </source>
</evidence>
<dbReference type="PIRSF" id="PIRSF500210">
    <property type="entry name" value="FBPtase"/>
    <property type="match status" value="1"/>
</dbReference>
<dbReference type="Gene3D" id="3.30.540.10">
    <property type="entry name" value="Fructose-1,6-Bisphosphatase, subunit A, domain 1"/>
    <property type="match status" value="1"/>
</dbReference>
<dbReference type="PRINTS" id="PR00115">
    <property type="entry name" value="F16BPHPHTASE"/>
</dbReference>
<proteinExistence type="inferred from homology"/>
<evidence type="ECO:0000256" key="3">
    <source>
        <dbReference type="ARBA" id="ARBA00010941"/>
    </source>
</evidence>
<dbReference type="PIRSF" id="PIRSF000904">
    <property type="entry name" value="FBPtase_SBPase"/>
    <property type="match status" value="1"/>
</dbReference>
<dbReference type="EC" id="3.1.3.11" evidence="5"/>
<dbReference type="FunFam" id="3.40.190.80:FF:000001">
    <property type="entry name" value="Fructose-1,6-bisphosphatase class 1"/>
    <property type="match status" value="1"/>
</dbReference>
<dbReference type="STRING" id="595528.A0A0D2WNK8"/>
<name>A0A0D2WNK8_CAPO3</name>
<dbReference type="GO" id="GO:0006000">
    <property type="term" value="P:fructose metabolic process"/>
    <property type="evidence" value="ECO:0007669"/>
    <property type="project" value="TreeGrafter"/>
</dbReference>
<feature type="domain" description="Fructose-1-6-bisphosphatase class I N-terminal" evidence="13">
    <location>
        <begin position="11"/>
        <end position="200"/>
    </location>
</feature>
<dbReference type="FunFam" id="3.30.540.10:FF:000019">
    <property type="entry name" value="Fructose-1,6-bisphosphatase, chloroplastic"/>
    <property type="match status" value="1"/>
</dbReference>
<dbReference type="GO" id="GO:0005986">
    <property type="term" value="P:sucrose biosynthetic process"/>
    <property type="evidence" value="ECO:0007669"/>
    <property type="project" value="TreeGrafter"/>
</dbReference>
<dbReference type="GO" id="GO:0046872">
    <property type="term" value="F:metal ion binding"/>
    <property type="evidence" value="ECO:0007669"/>
    <property type="project" value="UniProtKB-KW"/>
</dbReference>
<evidence type="ECO:0000256" key="2">
    <source>
        <dbReference type="ARBA" id="ARBA00001946"/>
    </source>
</evidence>
<dbReference type="PANTHER" id="PTHR11556">
    <property type="entry name" value="FRUCTOSE-1,6-BISPHOSPHATASE-RELATED"/>
    <property type="match status" value="1"/>
</dbReference>
<evidence type="ECO:0000259" key="14">
    <source>
        <dbReference type="Pfam" id="PF18913"/>
    </source>
</evidence>
<evidence type="ECO:0000256" key="11">
    <source>
        <dbReference type="ARBA" id="ARBA00032973"/>
    </source>
</evidence>
<comment type="pathway">
    <text evidence="10">Carbohydrate biosynthesis.</text>
</comment>
<comment type="subunit">
    <text evidence="4">Homotetramer.</text>
</comment>
<evidence type="ECO:0000256" key="10">
    <source>
        <dbReference type="ARBA" id="ARBA00024331"/>
    </source>
</evidence>
<dbReference type="SUPFAM" id="SSF56655">
    <property type="entry name" value="Carbohydrate phosphatase"/>
    <property type="match status" value="1"/>
</dbReference>
<dbReference type="InterPro" id="IPR028343">
    <property type="entry name" value="FBPtase"/>
</dbReference>